<dbReference type="Pfam" id="PF22777">
    <property type="entry name" value="VKGC_lumenal_dom"/>
    <property type="match status" value="1"/>
</dbReference>
<name>A0ABX5XJY5_9BACT</name>
<evidence type="ECO:0000313" key="11">
    <source>
        <dbReference type="Proteomes" id="UP000318081"/>
    </source>
</evidence>
<dbReference type="InterPro" id="IPR011020">
    <property type="entry name" value="HTTM-like"/>
</dbReference>
<feature type="compositionally biased region" description="Basic and acidic residues" evidence="7">
    <location>
        <begin position="481"/>
        <end position="496"/>
    </location>
</feature>
<sequence length="504" mass="57254">MSIQPLRELDGMRPVDASPLAVLRLILGVTFWFWATDYLADDRWRILFVQPTVLFKYAGFEWVNLWPGNGIWWHFQIARGAAIAFALGFLTRFSAAVLAATMTYVLLVERQIYNNHDYLLACTALLCCFLPCGRVLSLDRLLFRRDAGDAGMRLWQWWLVRFQLGLPYVFGGIAKLDSDWLAGQPADLFVHARLDTPVIGTLFQLPGAAFVMAWGGLLFDLSIVPALMWNKTRPLAVVAALVFHLTNATIFRIGVFPWFMLATLYVFFPVSFVPQVLQRFRGVLGSSGGGSSVETAQPDRPVSGAHRVAIRLAVVYVVIQLLLPIRPWVLPGNPSWNERGQRFAWRMMLRHKDCLLWFRMQTEDDYLIVPAKIVMTPNQILRAPRDPELVRQAALHLQSLAAQMGQPECKVYALHLVSLNGRPARPLVDPTVDLTQVDRGWFSDDWVMQDPGPLPAEPWRVPFDQWWQQTELPATFGELRSMRPSEAEAEFDRLGEQQRAAQSP</sequence>
<dbReference type="EMBL" id="CP036432">
    <property type="protein sequence ID" value="QDV82303.1"/>
    <property type="molecule type" value="Genomic_DNA"/>
</dbReference>
<evidence type="ECO:0000256" key="1">
    <source>
        <dbReference type="ARBA" id="ARBA00004127"/>
    </source>
</evidence>
<dbReference type="InterPro" id="IPR007782">
    <property type="entry name" value="VKG_COase"/>
</dbReference>
<feature type="domain" description="HTTM-like" evidence="9">
    <location>
        <begin position="12"/>
        <end position="272"/>
    </location>
</feature>
<evidence type="ECO:0000256" key="5">
    <source>
        <dbReference type="ARBA" id="ARBA00023157"/>
    </source>
</evidence>
<feature type="transmembrane region" description="Helical" evidence="8">
    <location>
        <begin position="259"/>
        <end position="277"/>
    </location>
</feature>
<accession>A0ABX5XJY5</accession>
<keyword evidence="6" id="KW-0456">Lyase</keyword>
<dbReference type="PANTHER" id="PTHR12639">
    <property type="entry name" value="VITAMIN K-DEPENDENT GAMMA-CARBOXYLASE"/>
    <property type="match status" value="1"/>
</dbReference>
<evidence type="ECO:0000256" key="8">
    <source>
        <dbReference type="SAM" id="Phobius"/>
    </source>
</evidence>
<feature type="transmembrane region" description="Helical" evidence="8">
    <location>
        <begin position="196"/>
        <end position="223"/>
    </location>
</feature>
<feature type="region of interest" description="Disordered" evidence="7">
    <location>
        <begin position="481"/>
        <end position="504"/>
    </location>
</feature>
<dbReference type="InterPro" id="IPR053934">
    <property type="entry name" value="HTTM_dom"/>
</dbReference>
<keyword evidence="4 8" id="KW-0472">Membrane</keyword>
<keyword evidence="2 8" id="KW-0812">Transmembrane</keyword>
<feature type="transmembrane region" description="Helical" evidence="8">
    <location>
        <begin position="118"/>
        <end position="137"/>
    </location>
</feature>
<feature type="transmembrane region" description="Helical" evidence="8">
    <location>
        <begin position="81"/>
        <end position="106"/>
    </location>
</feature>
<feature type="transmembrane region" description="Helical" evidence="8">
    <location>
        <begin position="20"/>
        <end position="40"/>
    </location>
</feature>
<dbReference type="Pfam" id="PF05090">
    <property type="entry name" value="HTTM"/>
    <property type="match status" value="1"/>
</dbReference>
<keyword evidence="11" id="KW-1185">Reference proteome</keyword>
<reference evidence="10 11" key="1">
    <citation type="submission" date="2019-02" db="EMBL/GenBank/DDBJ databases">
        <title>Deep-cultivation of Planctomycetes and their phenomic and genomic characterization uncovers novel biology.</title>
        <authorList>
            <person name="Wiegand S."/>
            <person name="Jogler M."/>
            <person name="Boedeker C."/>
            <person name="Pinto D."/>
            <person name="Vollmers J."/>
            <person name="Rivas-Marin E."/>
            <person name="Kohn T."/>
            <person name="Peeters S.H."/>
            <person name="Heuer A."/>
            <person name="Rast P."/>
            <person name="Oberbeckmann S."/>
            <person name="Bunk B."/>
            <person name="Jeske O."/>
            <person name="Meyerdierks A."/>
            <person name="Storesund J.E."/>
            <person name="Kallscheuer N."/>
            <person name="Luecker S."/>
            <person name="Lage O.M."/>
            <person name="Pohl T."/>
            <person name="Merkel B.J."/>
            <person name="Hornburger P."/>
            <person name="Mueller R.-W."/>
            <person name="Bruemmer F."/>
            <person name="Labrenz M."/>
            <person name="Spormann A.M."/>
            <person name="Op den Camp H."/>
            <person name="Overmann J."/>
            <person name="Amann R."/>
            <person name="Jetten M.S.M."/>
            <person name="Mascher T."/>
            <person name="Medema M.H."/>
            <person name="Devos D.P."/>
            <person name="Kaster A.-K."/>
            <person name="Ovreas L."/>
            <person name="Rohde M."/>
            <person name="Galperin M.Y."/>
            <person name="Jogler C."/>
        </authorList>
    </citation>
    <scope>NUCLEOTIDE SEQUENCE [LARGE SCALE GENOMIC DNA]</scope>
    <source>
        <strain evidence="10 11">TBK1r</strain>
    </source>
</reference>
<dbReference type="RefSeq" id="WP_145208085.1">
    <property type="nucleotide sequence ID" value="NZ_CP036432.1"/>
</dbReference>
<evidence type="ECO:0000256" key="3">
    <source>
        <dbReference type="ARBA" id="ARBA00022989"/>
    </source>
</evidence>
<gene>
    <name evidence="10" type="ORF">TBK1r_12300</name>
</gene>
<proteinExistence type="predicted"/>
<organism evidence="10 11">
    <name type="scientific">Stieleria magnilauensis</name>
    <dbReference type="NCBI Taxonomy" id="2527963"/>
    <lineage>
        <taxon>Bacteria</taxon>
        <taxon>Pseudomonadati</taxon>
        <taxon>Planctomycetota</taxon>
        <taxon>Planctomycetia</taxon>
        <taxon>Pirellulales</taxon>
        <taxon>Pirellulaceae</taxon>
        <taxon>Stieleria</taxon>
    </lineage>
</organism>
<protein>
    <submittedName>
        <fullName evidence="10">Vitamin K-dependent gamma-carboxylase</fullName>
    </submittedName>
</protein>
<feature type="transmembrane region" description="Helical" evidence="8">
    <location>
        <begin position="158"/>
        <end position="176"/>
    </location>
</feature>
<dbReference type="InterPro" id="IPR053935">
    <property type="entry name" value="VKGC_lumenal_dom"/>
</dbReference>
<evidence type="ECO:0000313" key="10">
    <source>
        <dbReference type="EMBL" id="QDV82303.1"/>
    </source>
</evidence>
<evidence type="ECO:0000259" key="9">
    <source>
        <dbReference type="SMART" id="SM00752"/>
    </source>
</evidence>
<keyword evidence="5" id="KW-1015">Disulfide bond</keyword>
<evidence type="ECO:0000256" key="6">
    <source>
        <dbReference type="ARBA" id="ARBA00023239"/>
    </source>
</evidence>
<evidence type="ECO:0000256" key="7">
    <source>
        <dbReference type="SAM" id="MobiDB-lite"/>
    </source>
</evidence>
<dbReference type="PANTHER" id="PTHR12639:SF7">
    <property type="entry name" value="HTTM DOMAIN-CONTAINING PROTEIN"/>
    <property type="match status" value="1"/>
</dbReference>
<keyword evidence="3 8" id="KW-1133">Transmembrane helix</keyword>
<dbReference type="SMART" id="SM00752">
    <property type="entry name" value="HTTM"/>
    <property type="match status" value="1"/>
</dbReference>
<evidence type="ECO:0000256" key="4">
    <source>
        <dbReference type="ARBA" id="ARBA00023136"/>
    </source>
</evidence>
<comment type="subcellular location">
    <subcellularLocation>
        <location evidence="1">Endomembrane system</location>
        <topology evidence="1">Multi-pass membrane protein</topology>
    </subcellularLocation>
</comment>
<evidence type="ECO:0000256" key="2">
    <source>
        <dbReference type="ARBA" id="ARBA00022692"/>
    </source>
</evidence>
<dbReference type="Proteomes" id="UP000318081">
    <property type="component" value="Chromosome"/>
</dbReference>